<reference evidence="5 6" key="1">
    <citation type="journal article" date="2015" name="PeerJ">
        <title>First genomic representation of candidate bacterial phylum KSB3 points to enhanced environmental sensing as a trigger of wastewater bulking.</title>
        <authorList>
            <person name="Sekiguchi Y."/>
            <person name="Ohashi A."/>
            <person name="Parks D.H."/>
            <person name="Yamauchi T."/>
            <person name="Tyson G.W."/>
            <person name="Hugenholtz P."/>
        </authorList>
    </citation>
    <scope>NUCLEOTIDE SEQUENCE [LARGE SCALE GENOMIC DNA]</scope>
</reference>
<dbReference type="InterPro" id="IPR038404">
    <property type="entry name" value="TRAP_DctP_sf"/>
</dbReference>
<dbReference type="Pfam" id="PF03480">
    <property type="entry name" value="DctP"/>
    <property type="match status" value="1"/>
</dbReference>
<dbReference type="EMBL" id="DF820463">
    <property type="protein sequence ID" value="GAK55239.1"/>
    <property type="molecule type" value="Genomic_DNA"/>
</dbReference>
<dbReference type="InterPro" id="IPR018389">
    <property type="entry name" value="DctP_fam"/>
</dbReference>
<dbReference type="CDD" id="cd13603">
    <property type="entry name" value="PBP2_TRAP_Siap_TeaA_like"/>
    <property type="match status" value="1"/>
</dbReference>
<keyword evidence="4" id="KW-0732">Signal</keyword>
<evidence type="ECO:0000313" key="5">
    <source>
        <dbReference type="EMBL" id="GAK55239.1"/>
    </source>
</evidence>
<dbReference type="STRING" id="1499967.U27_02071"/>
<keyword evidence="6" id="KW-1185">Reference proteome</keyword>
<dbReference type="GO" id="GO:0030288">
    <property type="term" value="C:outer membrane-bounded periplasmic space"/>
    <property type="evidence" value="ECO:0007669"/>
    <property type="project" value="InterPro"/>
</dbReference>
<name>A0A0S6W6J5_VECG1</name>
<organism evidence="5 6">
    <name type="scientific">Vecturithrix granuli</name>
    <dbReference type="NCBI Taxonomy" id="1499967"/>
    <lineage>
        <taxon>Bacteria</taxon>
        <taxon>Candidatus Moduliflexota</taxon>
        <taxon>Candidatus Vecturitrichia</taxon>
        <taxon>Candidatus Vecturitrichales</taxon>
        <taxon>Candidatus Vecturitrichaceae</taxon>
        <taxon>Candidatus Vecturithrix</taxon>
    </lineage>
</organism>
<dbReference type="Proteomes" id="UP000030661">
    <property type="component" value="Unassembled WGS sequence"/>
</dbReference>
<evidence type="ECO:0000313" key="6">
    <source>
        <dbReference type="Proteomes" id="UP000030661"/>
    </source>
</evidence>
<dbReference type="PANTHER" id="PTHR33376:SF4">
    <property type="entry name" value="SIALIC ACID-BINDING PERIPLASMIC PROTEIN SIAP"/>
    <property type="match status" value="1"/>
</dbReference>
<gene>
    <name evidence="5" type="ORF">U27_02071</name>
</gene>
<dbReference type="PANTHER" id="PTHR33376">
    <property type="match status" value="1"/>
</dbReference>
<keyword evidence="3" id="KW-0813">Transport</keyword>
<evidence type="ECO:0000256" key="2">
    <source>
        <dbReference type="ARBA" id="ARBA00009023"/>
    </source>
</evidence>
<dbReference type="HOGENOM" id="CLU_036176_1_1_0"/>
<sequence>MGLNKFKELVAERSGGRIEILIHPSNAMGDERQTFELLSQGSVEYGVLGTNDISTYFPKYYISEVPYVFASQDDFWKFWNGPGKDLSALIEKERGVRTDGVILRGARYLTANRPVTSVEEVKGLKMRLPPVKAWFKVWEHLGALPSNIAFGEVYMALKTGVVEAQENPPETILNYKFYEAQKYMMATEHIYSAARVLSSAQWWATLSKEDQDLLTAAMNEAVAYANDITKDGDARFVEELEKLGMTLIKVDKNAFKQAVQPVIDQMAKEEWDPEFYEKVKAALQ</sequence>
<dbReference type="Gene3D" id="3.40.190.170">
    <property type="entry name" value="Bacterial extracellular solute-binding protein, family 7"/>
    <property type="match status" value="1"/>
</dbReference>
<protein>
    <submittedName>
        <fullName evidence="5">C4-dicarboxylate transport system substrate-binding protein</fullName>
    </submittedName>
</protein>
<dbReference type="NCBIfam" id="TIGR00787">
    <property type="entry name" value="dctP"/>
    <property type="match status" value="1"/>
</dbReference>
<comment type="similarity">
    <text evidence="2">Belongs to the bacterial solute-binding protein 7 family.</text>
</comment>
<proteinExistence type="inferred from homology"/>
<dbReference type="GO" id="GO:0055085">
    <property type="term" value="P:transmembrane transport"/>
    <property type="evidence" value="ECO:0007669"/>
    <property type="project" value="InterPro"/>
</dbReference>
<dbReference type="NCBIfam" id="NF037995">
    <property type="entry name" value="TRAP_S1"/>
    <property type="match status" value="1"/>
</dbReference>
<evidence type="ECO:0000256" key="1">
    <source>
        <dbReference type="ARBA" id="ARBA00004196"/>
    </source>
</evidence>
<dbReference type="eggNOG" id="COG1638">
    <property type="taxonomic scope" value="Bacteria"/>
</dbReference>
<evidence type="ECO:0000256" key="3">
    <source>
        <dbReference type="ARBA" id="ARBA00022448"/>
    </source>
</evidence>
<evidence type="ECO:0000256" key="4">
    <source>
        <dbReference type="ARBA" id="ARBA00022729"/>
    </source>
</evidence>
<dbReference type="AlphaFoldDB" id="A0A0S6W6J5"/>
<comment type="subcellular location">
    <subcellularLocation>
        <location evidence="1">Cell envelope</location>
    </subcellularLocation>
</comment>
<dbReference type="InterPro" id="IPR004682">
    <property type="entry name" value="TRAP_DctP"/>
</dbReference>
<accession>A0A0S6W6J5</accession>